<feature type="signal peptide" evidence="2">
    <location>
        <begin position="1"/>
        <end position="19"/>
    </location>
</feature>
<reference evidence="3 4" key="1">
    <citation type="submission" date="2019-04" db="EMBL/GenBank/DDBJ databases">
        <title>High contiguity whole genome sequence and gene annotation resource for two Venturia nashicola isolates.</title>
        <authorList>
            <person name="Prokchorchik M."/>
            <person name="Won K."/>
            <person name="Lee Y."/>
            <person name="Choi E.D."/>
            <person name="Segonzac C."/>
            <person name="Sohn K.H."/>
        </authorList>
    </citation>
    <scope>NUCLEOTIDE SEQUENCE [LARGE SCALE GENOMIC DNA]</scope>
    <source>
        <strain evidence="3 4">PRI2</strain>
    </source>
</reference>
<dbReference type="PROSITE" id="PS51257">
    <property type="entry name" value="PROKAR_LIPOPROTEIN"/>
    <property type="match status" value="1"/>
</dbReference>
<gene>
    <name evidence="3" type="ORF">E6O75_ATG00605</name>
</gene>
<dbReference type="Proteomes" id="UP000298493">
    <property type="component" value="Unassembled WGS sequence"/>
</dbReference>
<protein>
    <recommendedName>
        <fullName evidence="5">Secreted protein</fullName>
    </recommendedName>
</protein>
<comment type="caution">
    <text evidence="3">The sequence shown here is derived from an EMBL/GenBank/DDBJ whole genome shotgun (WGS) entry which is preliminary data.</text>
</comment>
<organism evidence="3 4">
    <name type="scientific">Venturia nashicola</name>
    <dbReference type="NCBI Taxonomy" id="86259"/>
    <lineage>
        <taxon>Eukaryota</taxon>
        <taxon>Fungi</taxon>
        <taxon>Dikarya</taxon>
        <taxon>Ascomycota</taxon>
        <taxon>Pezizomycotina</taxon>
        <taxon>Dothideomycetes</taxon>
        <taxon>Pleosporomycetidae</taxon>
        <taxon>Venturiales</taxon>
        <taxon>Venturiaceae</taxon>
        <taxon>Venturia</taxon>
    </lineage>
</organism>
<evidence type="ECO:0000256" key="1">
    <source>
        <dbReference type="SAM" id="MobiDB-lite"/>
    </source>
</evidence>
<feature type="region of interest" description="Disordered" evidence="1">
    <location>
        <begin position="67"/>
        <end position="96"/>
    </location>
</feature>
<evidence type="ECO:0000313" key="4">
    <source>
        <dbReference type="Proteomes" id="UP000298493"/>
    </source>
</evidence>
<evidence type="ECO:0000313" key="3">
    <source>
        <dbReference type="EMBL" id="TID27838.1"/>
    </source>
</evidence>
<sequence>MKFTATLAIFAFTTSACCAGLTSSAPVDGEALERRTAIAVPAPANPPYCPSPQCQLVGPPEGCRCRSTDKRSLSSPSIGEAHEKRTSSGPSRRSTNCPPGCLSLPGGYCIECPKDPHDKRSTAHPNELPGRGPEKRSLLNGEALKRREITASLASSDRLLLNRESNPPSVGDDPSPPHFSCPKGCLYLPGGGLCIECPGDPKVRRAIAPPIELPRRV</sequence>
<evidence type="ECO:0000256" key="2">
    <source>
        <dbReference type="SAM" id="SignalP"/>
    </source>
</evidence>
<feature type="region of interest" description="Disordered" evidence="1">
    <location>
        <begin position="119"/>
        <end position="143"/>
    </location>
</feature>
<accession>A0A4Z1PU59</accession>
<dbReference type="EMBL" id="SNSC02000001">
    <property type="protein sequence ID" value="TID27838.1"/>
    <property type="molecule type" value="Genomic_DNA"/>
</dbReference>
<keyword evidence="2" id="KW-0732">Signal</keyword>
<evidence type="ECO:0008006" key="5">
    <source>
        <dbReference type="Google" id="ProtNLM"/>
    </source>
</evidence>
<feature type="compositionally biased region" description="Basic and acidic residues" evidence="1">
    <location>
        <begin position="132"/>
        <end position="143"/>
    </location>
</feature>
<feature type="chain" id="PRO_5021310129" description="Secreted protein" evidence="2">
    <location>
        <begin position="20"/>
        <end position="217"/>
    </location>
</feature>
<keyword evidence="4" id="KW-1185">Reference proteome</keyword>
<name>A0A4Z1PU59_9PEZI</name>
<feature type="compositionally biased region" description="Polar residues" evidence="1">
    <location>
        <begin position="87"/>
        <end position="96"/>
    </location>
</feature>
<proteinExistence type="predicted"/>
<dbReference type="AlphaFoldDB" id="A0A4Z1PU59"/>